<evidence type="ECO:0000313" key="4">
    <source>
        <dbReference type="EMBL" id="KAK4209774.1"/>
    </source>
</evidence>
<evidence type="ECO:0000256" key="2">
    <source>
        <dbReference type="SAM" id="MobiDB-lite"/>
    </source>
</evidence>
<dbReference type="PANTHER" id="PTHR11895">
    <property type="entry name" value="TRANSAMIDASE"/>
    <property type="match status" value="1"/>
</dbReference>
<dbReference type="Pfam" id="PF01425">
    <property type="entry name" value="Amidase"/>
    <property type="match status" value="1"/>
</dbReference>
<name>A0AAN6XZU1_9PEZI</name>
<comment type="caution">
    <text evidence="4">The sequence shown here is derived from an EMBL/GenBank/DDBJ whole genome shotgun (WGS) entry which is preliminary data.</text>
</comment>
<dbReference type="Gene3D" id="3.90.1300.10">
    <property type="entry name" value="Amidase signature (AS) domain"/>
    <property type="match status" value="1"/>
</dbReference>
<feature type="region of interest" description="Disordered" evidence="2">
    <location>
        <begin position="76"/>
        <end position="118"/>
    </location>
</feature>
<dbReference type="PANTHER" id="PTHR11895:SF67">
    <property type="entry name" value="AMIDASE DOMAIN-CONTAINING PROTEIN"/>
    <property type="match status" value="1"/>
</dbReference>
<dbReference type="InterPro" id="IPR020556">
    <property type="entry name" value="Amidase_CS"/>
</dbReference>
<proteinExistence type="inferred from homology"/>
<dbReference type="AlphaFoldDB" id="A0AAN6XZU1"/>
<evidence type="ECO:0000259" key="3">
    <source>
        <dbReference type="Pfam" id="PF01425"/>
    </source>
</evidence>
<comment type="similarity">
    <text evidence="1">Belongs to the amidase family.</text>
</comment>
<reference evidence="4" key="2">
    <citation type="submission" date="2023-05" db="EMBL/GenBank/DDBJ databases">
        <authorList>
            <consortium name="Lawrence Berkeley National Laboratory"/>
            <person name="Steindorff A."/>
            <person name="Hensen N."/>
            <person name="Bonometti L."/>
            <person name="Westerberg I."/>
            <person name="Brannstrom I.O."/>
            <person name="Guillou S."/>
            <person name="Cros-Aarteil S."/>
            <person name="Calhoun S."/>
            <person name="Haridas S."/>
            <person name="Kuo A."/>
            <person name="Mondo S."/>
            <person name="Pangilinan J."/>
            <person name="Riley R."/>
            <person name="Labutti K."/>
            <person name="Andreopoulos B."/>
            <person name="Lipzen A."/>
            <person name="Chen C."/>
            <person name="Yanf M."/>
            <person name="Daum C."/>
            <person name="Ng V."/>
            <person name="Clum A."/>
            <person name="Ohm R."/>
            <person name="Martin F."/>
            <person name="Silar P."/>
            <person name="Natvig D."/>
            <person name="Lalanne C."/>
            <person name="Gautier V."/>
            <person name="Ament-Velasquez S.L."/>
            <person name="Kruys A."/>
            <person name="Hutchinson M.I."/>
            <person name="Powell A.J."/>
            <person name="Barry K."/>
            <person name="Miller A.N."/>
            <person name="Grigoriev I.V."/>
            <person name="Debuchy R."/>
            <person name="Gladieux P."/>
            <person name="Thoren M.H."/>
            <person name="Johannesson H."/>
        </authorList>
    </citation>
    <scope>NUCLEOTIDE SEQUENCE</scope>
    <source>
        <strain evidence="4">PSN293</strain>
    </source>
</reference>
<dbReference type="SUPFAM" id="SSF75304">
    <property type="entry name" value="Amidase signature (AS) enzymes"/>
    <property type="match status" value="1"/>
</dbReference>
<feature type="compositionally biased region" description="Acidic residues" evidence="2">
    <location>
        <begin position="87"/>
        <end position="102"/>
    </location>
</feature>
<dbReference type="Proteomes" id="UP001301769">
    <property type="component" value="Unassembled WGS sequence"/>
</dbReference>
<feature type="domain" description="Amidase" evidence="3">
    <location>
        <begin position="162"/>
        <end position="598"/>
    </location>
</feature>
<keyword evidence="5" id="KW-1185">Reference proteome</keyword>
<organism evidence="4 5">
    <name type="scientific">Rhypophila decipiens</name>
    <dbReference type="NCBI Taxonomy" id="261697"/>
    <lineage>
        <taxon>Eukaryota</taxon>
        <taxon>Fungi</taxon>
        <taxon>Dikarya</taxon>
        <taxon>Ascomycota</taxon>
        <taxon>Pezizomycotina</taxon>
        <taxon>Sordariomycetes</taxon>
        <taxon>Sordariomycetidae</taxon>
        <taxon>Sordariales</taxon>
        <taxon>Naviculisporaceae</taxon>
        <taxon>Rhypophila</taxon>
    </lineage>
</organism>
<accession>A0AAN6XZU1</accession>
<dbReference type="InterPro" id="IPR000120">
    <property type="entry name" value="Amidase"/>
</dbReference>
<dbReference type="InterPro" id="IPR036928">
    <property type="entry name" value="AS_sf"/>
</dbReference>
<gene>
    <name evidence="4" type="ORF">QBC37DRAFT_443142</name>
</gene>
<evidence type="ECO:0000313" key="5">
    <source>
        <dbReference type="Proteomes" id="UP001301769"/>
    </source>
</evidence>
<dbReference type="PROSITE" id="PS00571">
    <property type="entry name" value="AMIDASES"/>
    <property type="match status" value="1"/>
</dbReference>
<protein>
    <submittedName>
        <fullName evidence="4">Amidase signature domain-containing protein</fullName>
    </submittedName>
</protein>
<dbReference type="EMBL" id="MU858194">
    <property type="protein sequence ID" value="KAK4209774.1"/>
    <property type="molecule type" value="Genomic_DNA"/>
</dbReference>
<sequence length="635" mass="70065">MDFHNPVEPLEGPEVRYEINRKSNPGIRGIWLRSAAICMEQYGWLRRLIWKNAGFDSLRVIRGHIEDYEPLFEPQIVPKRSGTSEPETLEETAAEEPEEQQEEAAKQDPNEEEDVYREKYSTVDDYRNAYLSGELTPLDVAQTLLPLVRRDGPNHPNPHSLAFFDSNIEKVMAAARASTERYKNKCSLGPLDGVPTAVKDEYDMDGYRTCLGSRNDYTGTILEDEVNTSWCVRKLEAAGAVIIGKTSMHEFGLDTTGNNPIHGTPRNPYNYRYYTGGSSSGTGYAVSAGLIPVGLGSDGGGSIRIPAALCGVFGLKPTHGRLSFRPGQNHCLTCACLGPIAADIKSLATVFEIISQPHPSSPFPPLKPLSLTPAKSSSKKILGIPRDWLSRSTPGIQSLFLEFLSTLEQEPYNYNIIDISIPFLPEGQIAHAMTVLTDAATLLPPKTTKRLTAANRILLAIGRVTPATDYILAQKLRRSLMQHLAWLWEEHPGMIILTPTTACEGLPIRKEKGEMKYGVNDGDRTLQSMEYVWLANFCGLPSLSVPMGHVPPEKGLVKKEKKKASKKDGEAGWDSEWDGEVPVGLMATGEWCSEEQLLQFGLVAEKIAAEAGLHRRPPADRWVDVIGRARTTGNS</sequence>
<evidence type="ECO:0000256" key="1">
    <source>
        <dbReference type="ARBA" id="ARBA00009199"/>
    </source>
</evidence>
<dbReference type="InterPro" id="IPR023631">
    <property type="entry name" value="Amidase_dom"/>
</dbReference>
<dbReference type="GO" id="GO:0003824">
    <property type="term" value="F:catalytic activity"/>
    <property type="evidence" value="ECO:0007669"/>
    <property type="project" value="InterPro"/>
</dbReference>
<reference evidence="4" key="1">
    <citation type="journal article" date="2023" name="Mol. Phylogenet. Evol.">
        <title>Genome-scale phylogeny and comparative genomics of the fungal order Sordariales.</title>
        <authorList>
            <person name="Hensen N."/>
            <person name="Bonometti L."/>
            <person name="Westerberg I."/>
            <person name="Brannstrom I.O."/>
            <person name="Guillou S."/>
            <person name="Cros-Aarteil S."/>
            <person name="Calhoun S."/>
            <person name="Haridas S."/>
            <person name="Kuo A."/>
            <person name="Mondo S."/>
            <person name="Pangilinan J."/>
            <person name="Riley R."/>
            <person name="LaButti K."/>
            <person name="Andreopoulos B."/>
            <person name="Lipzen A."/>
            <person name="Chen C."/>
            <person name="Yan M."/>
            <person name="Daum C."/>
            <person name="Ng V."/>
            <person name="Clum A."/>
            <person name="Steindorff A."/>
            <person name="Ohm R.A."/>
            <person name="Martin F."/>
            <person name="Silar P."/>
            <person name="Natvig D.O."/>
            <person name="Lalanne C."/>
            <person name="Gautier V."/>
            <person name="Ament-Velasquez S.L."/>
            <person name="Kruys A."/>
            <person name="Hutchinson M.I."/>
            <person name="Powell A.J."/>
            <person name="Barry K."/>
            <person name="Miller A.N."/>
            <person name="Grigoriev I.V."/>
            <person name="Debuchy R."/>
            <person name="Gladieux P."/>
            <person name="Hiltunen Thoren M."/>
            <person name="Johannesson H."/>
        </authorList>
    </citation>
    <scope>NUCLEOTIDE SEQUENCE</scope>
    <source>
        <strain evidence="4">PSN293</strain>
    </source>
</reference>